<dbReference type="InterPro" id="IPR036736">
    <property type="entry name" value="ACP-like_sf"/>
</dbReference>
<keyword evidence="1" id="KW-0596">Phosphopantetheine</keyword>
<dbReference type="Gene3D" id="1.10.1200.10">
    <property type="entry name" value="ACP-like"/>
    <property type="match status" value="1"/>
</dbReference>
<dbReference type="SUPFAM" id="SSF56801">
    <property type="entry name" value="Acetyl-CoA synthetase-like"/>
    <property type="match status" value="1"/>
</dbReference>
<name>A0A6A6XRN8_9PLEO</name>
<feature type="domain" description="Thioester reductase (TE)" evidence="5">
    <location>
        <begin position="682"/>
        <end position="921"/>
    </location>
</feature>
<evidence type="ECO:0000313" key="6">
    <source>
        <dbReference type="EMBL" id="KAF2799236.1"/>
    </source>
</evidence>
<protein>
    <submittedName>
        <fullName evidence="6">Acetyl-CoA synthetase-like protein</fullName>
    </submittedName>
</protein>
<keyword evidence="2" id="KW-0597">Phosphoprotein</keyword>
<dbReference type="PROSITE" id="PS00455">
    <property type="entry name" value="AMP_BINDING"/>
    <property type="match status" value="1"/>
</dbReference>
<gene>
    <name evidence="6" type="ORF">K505DRAFT_321306</name>
</gene>
<dbReference type="InterPro" id="IPR006162">
    <property type="entry name" value="Ppantetheine_attach_site"/>
</dbReference>
<dbReference type="PROSITE" id="PS00012">
    <property type="entry name" value="PHOSPHOPANTETHEINE"/>
    <property type="match status" value="1"/>
</dbReference>
<dbReference type="AlphaFoldDB" id="A0A6A6XRN8"/>
<dbReference type="Proteomes" id="UP000799757">
    <property type="component" value="Unassembled WGS sequence"/>
</dbReference>
<evidence type="ECO:0000256" key="2">
    <source>
        <dbReference type="ARBA" id="ARBA00022553"/>
    </source>
</evidence>
<reference evidence="6" key="1">
    <citation type="journal article" date="2020" name="Stud. Mycol.">
        <title>101 Dothideomycetes genomes: a test case for predicting lifestyles and emergence of pathogens.</title>
        <authorList>
            <person name="Haridas S."/>
            <person name="Albert R."/>
            <person name="Binder M."/>
            <person name="Bloem J."/>
            <person name="Labutti K."/>
            <person name="Salamov A."/>
            <person name="Andreopoulos B."/>
            <person name="Baker S."/>
            <person name="Barry K."/>
            <person name="Bills G."/>
            <person name="Bluhm B."/>
            <person name="Cannon C."/>
            <person name="Castanera R."/>
            <person name="Culley D."/>
            <person name="Daum C."/>
            <person name="Ezra D."/>
            <person name="Gonzalez J."/>
            <person name="Henrissat B."/>
            <person name="Kuo A."/>
            <person name="Liang C."/>
            <person name="Lipzen A."/>
            <person name="Lutzoni F."/>
            <person name="Magnuson J."/>
            <person name="Mondo S."/>
            <person name="Nolan M."/>
            <person name="Ohm R."/>
            <person name="Pangilinan J."/>
            <person name="Park H.-J."/>
            <person name="Ramirez L."/>
            <person name="Alfaro M."/>
            <person name="Sun H."/>
            <person name="Tritt A."/>
            <person name="Yoshinaga Y."/>
            <person name="Zwiers L.-H."/>
            <person name="Turgeon B."/>
            <person name="Goodwin S."/>
            <person name="Spatafora J."/>
            <person name="Crous P."/>
            <person name="Grigoriev I."/>
        </authorList>
    </citation>
    <scope>NUCLEOTIDE SEQUENCE</scope>
    <source>
        <strain evidence="6">CBS 109.77</strain>
    </source>
</reference>
<dbReference type="PANTHER" id="PTHR43439:SF2">
    <property type="entry name" value="ENZYME, PUTATIVE (JCVI)-RELATED"/>
    <property type="match status" value="1"/>
</dbReference>
<evidence type="ECO:0000259" key="4">
    <source>
        <dbReference type="Pfam" id="PF00550"/>
    </source>
</evidence>
<sequence>MFTERYTFTNNMRTGQRLLPSLVDEIAQSDPHRILYSIPKSKDISGGFQDINAKVFARSVDRCSWYLETNLGHGHDFPTLTYMGPQDVVYAILILACIKTGYKLLLSSPRNTIEAHLSLLEKTDCGTFLLPPNFPLPAVKQILAARQMRVVEIPCAQHWIEDGSEEPYLYTKSFAEARSDPFVILHTSGSTGMPKPIVQTHGTLSPLDAFSKLPSLGQKPSYPAMCTGKRVYLAFPLFHCAGVSMILPGCIYGGFTVVLGPFPPSADVANAVHIYGNVQQSCLAPTTLVDLVKSPEYLKNLGRLEQVTFGGGPLPQAVGNMVASKTRLLNCLGTTECGVLPVQLCDPEDWEYMSVSSMLGHEYRHVSEDLYEQVIVRRSELEQYQGIFGTFPKLMEWPMKDLYSKHPIKENIWLYRGRADDIIVFSTGEKINPLEMENIINSNPAVNVALITGFGRFQSSLLVEAVNSPTSEAEKEGLLDTIWPSVVAANKKSPSHGLIHRNMITFTSANKPMLRAGKGTVQRMSTVDVYSTELDVLYEANVDRMKGPSNGTINSHVDPQEVVKHIIATFTNIEVAEIDTNADLFGLGLDSLQVTLITKKINEYLLENGKLECIPTKTVYSNPTIDAITTVVSALTENMAPIESGETDEEKMNNLYKLHTAGLPLSARQAQDKPLGKVVVLLTGSTGSLGSYILDTLLSDPRVSTIYCLNRGSGSHERQLKSQALKGLQTLQSKVKCIDADISKAYFGLPMHVYRDLLDRITTVIHNAWQVDFNMAVNSFNNQISTVSRFVDFSAHSKFGAQLFFVSSISAVANWNTITGSSENVPEQIYENWKIPQSMGYGQSKFVSERLLDTAAREANIPAVICRVGQIAGPTMAAGMWPRQEWLPSMIRSSKYLGMLPASLGPLEVVDWIPVDILAKGIIELATSSTAPEKTCATVYHAVNPERTSWKELLPTVARYLEPQTKISIVSLEEWVNTLRQSSSKDVVENPAIKILGFFESLVRYNTGGPVLLNTKNATNTSKTLADLVAVGEEWMENWMRQWEF</sequence>
<organism evidence="6 7">
    <name type="scientific">Melanomma pulvis-pyrius CBS 109.77</name>
    <dbReference type="NCBI Taxonomy" id="1314802"/>
    <lineage>
        <taxon>Eukaryota</taxon>
        <taxon>Fungi</taxon>
        <taxon>Dikarya</taxon>
        <taxon>Ascomycota</taxon>
        <taxon>Pezizomycotina</taxon>
        <taxon>Dothideomycetes</taxon>
        <taxon>Pleosporomycetidae</taxon>
        <taxon>Pleosporales</taxon>
        <taxon>Melanommataceae</taxon>
        <taxon>Melanomma</taxon>
    </lineage>
</organism>
<dbReference type="Pfam" id="PF23562">
    <property type="entry name" value="AMP-binding_C_3"/>
    <property type="match status" value="1"/>
</dbReference>
<feature type="domain" description="Carrier" evidence="4">
    <location>
        <begin position="562"/>
        <end position="628"/>
    </location>
</feature>
<dbReference type="InterPro" id="IPR009081">
    <property type="entry name" value="PP-bd_ACP"/>
</dbReference>
<dbReference type="PANTHER" id="PTHR43439">
    <property type="entry name" value="PHENYLACETATE-COENZYME A LIGASE"/>
    <property type="match status" value="1"/>
</dbReference>
<dbReference type="InterPro" id="IPR013120">
    <property type="entry name" value="FAR_NAD-bd"/>
</dbReference>
<feature type="domain" description="AMP-dependent synthetase/ligase" evidence="3">
    <location>
        <begin position="54"/>
        <end position="350"/>
    </location>
</feature>
<dbReference type="Pfam" id="PF07993">
    <property type="entry name" value="NAD_binding_4"/>
    <property type="match status" value="1"/>
</dbReference>
<dbReference type="Pfam" id="PF00550">
    <property type="entry name" value="PP-binding"/>
    <property type="match status" value="1"/>
</dbReference>
<dbReference type="SUPFAM" id="SSF47336">
    <property type="entry name" value="ACP-like"/>
    <property type="match status" value="1"/>
</dbReference>
<evidence type="ECO:0000259" key="5">
    <source>
        <dbReference type="Pfam" id="PF07993"/>
    </source>
</evidence>
<accession>A0A6A6XRN8</accession>
<evidence type="ECO:0000259" key="3">
    <source>
        <dbReference type="Pfam" id="PF00501"/>
    </source>
</evidence>
<dbReference type="SUPFAM" id="SSF51735">
    <property type="entry name" value="NAD(P)-binding Rossmann-fold domains"/>
    <property type="match status" value="1"/>
</dbReference>
<keyword evidence="7" id="KW-1185">Reference proteome</keyword>
<dbReference type="Gene3D" id="3.40.50.12780">
    <property type="entry name" value="N-terminal domain of ligase-like"/>
    <property type="match status" value="1"/>
</dbReference>
<dbReference type="InterPro" id="IPR042099">
    <property type="entry name" value="ANL_N_sf"/>
</dbReference>
<proteinExistence type="predicted"/>
<evidence type="ECO:0000256" key="1">
    <source>
        <dbReference type="ARBA" id="ARBA00022450"/>
    </source>
</evidence>
<dbReference type="InterPro" id="IPR051414">
    <property type="entry name" value="Adenylate-forming_Reductase"/>
</dbReference>
<dbReference type="Pfam" id="PF00501">
    <property type="entry name" value="AMP-binding"/>
    <property type="match status" value="1"/>
</dbReference>
<dbReference type="InterPro" id="IPR020845">
    <property type="entry name" value="AMP-binding_CS"/>
</dbReference>
<evidence type="ECO:0000313" key="7">
    <source>
        <dbReference type="Proteomes" id="UP000799757"/>
    </source>
</evidence>
<dbReference type="EMBL" id="MU001768">
    <property type="protein sequence ID" value="KAF2799236.1"/>
    <property type="molecule type" value="Genomic_DNA"/>
</dbReference>
<dbReference type="InterPro" id="IPR000873">
    <property type="entry name" value="AMP-dep_synth/lig_dom"/>
</dbReference>
<dbReference type="Gene3D" id="3.40.50.720">
    <property type="entry name" value="NAD(P)-binding Rossmann-like Domain"/>
    <property type="match status" value="1"/>
</dbReference>
<dbReference type="InterPro" id="IPR036291">
    <property type="entry name" value="NAD(P)-bd_dom_sf"/>
</dbReference>
<dbReference type="OrthoDB" id="429813at2759"/>